<organism evidence="2 3">
    <name type="scientific">Caballeronia temeraria</name>
    <dbReference type="NCBI Taxonomy" id="1777137"/>
    <lineage>
        <taxon>Bacteria</taxon>
        <taxon>Pseudomonadati</taxon>
        <taxon>Pseudomonadota</taxon>
        <taxon>Betaproteobacteria</taxon>
        <taxon>Burkholderiales</taxon>
        <taxon>Burkholderiaceae</taxon>
        <taxon>Caballeronia</taxon>
    </lineage>
</organism>
<sequence>MKVTAQPVPMVERMTFLPKVFGLKLMMKAEAMLYHTAEELAADSYKGGYWEYMKLSTRGGYAAPVNPARMRLQVAGNGYEGEVSADAAGVIITLFVLSNLMFETSGKDEALTQMLIRNWEQLREYAATHTEAREIYRAID</sequence>
<dbReference type="Proteomes" id="UP000054624">
    <property type="component" value="Unassembled WGS sequence"/>
</dbReference>
<dbReference type="AlphaFoldDB" id="A0A157ZM07"/>
<gene>
    <name evidence="2" type="ORF">AWB76_00933</name>
</gene>
<dbReference type="STRING" id="1777137.AWB76_00933"/>
<dbReference type="EMBL" id="FCOI02000002">
    <property type="protein sequence ID" value="SAK46545.1"/>
    <property type="molecule type" value="Genomic_DNA"/>
</dbReference>
<name>A0A157ZM07_9BURK</name>
<evidence type="ECO:0000313" key="2">
    <source>
        <dbReference type="EMBL" id="SAK46545.1"/>
    </source>
</evidence>
<keyword evidence="3" id="KW-1185">Reference proteome</keyword>
<proteinExistence type="inferred from homology"/>
<comment type="similarity">
    <text evidence="1">Belongs to the antirestriction protein family.</text>
</comment>
<dbReference type="Pfam" id="PF03230">
    <property type="entry name" value="Antirestrict"/>
    <property type="match status" value="1"/>
</dbReference>
<evidence type="ECO:0000313" key="3">
    <source>
        <dbReference type="Proteomes" id="UP000054624"/>
    </source>
</evidence>
<reference evidence="3" key="1">
    <citation type="submission" date="2016-01" db="EMBL/GenBank/DDBJ databases">
        <authorList>
            <person name="Peeters Charlotte."/>
        </authorList>
    </citation>
    <scope>NUCLEOTIDE SEQUENCE [LARGE SCALE GENOMIC DNA]</scope>
</reference>
<dbReference type="RefSeq" id="WP_061158905.1">
    <property type="nucleotide sequence ID" value="NZ_FCOI02000002.1"/>
</dbReference>
<dbReference type="Gene3D" id="3.30.70.3580">
    <property type="entry name" value="Antirestriction protein"/>
    <property type="match status" value="1"/>
</dbReference>
<evidence type="ECO:0000256" key="1">
    <source>
        <dbReference type="ARBA" id="ARBA00008618"/>
    </source>
</evidence>
<accession>A0A157ZM07</accession>
<dbReference type="InterPro" id="IPR004914">
    <property type="entry name" value="Antirestrict"/>
</dbReference>
<dbReference type="InterPro" id="IPR042297">
    <property type="entry name" value="Antirestriction_sf"/>
</dbReference>
<protein>
    <submittedName>
        <fullName evidence="2">Antirestriction protein</fullName>
    </submittedName>
</protein>
<dbReference type="OrthoDB" id="1164967at2"/>